<keyword evidence="2" id="KW-0597">Phosphoprotein</keyword>
<dbReference type="GO" id="GO:0005524">
    <property type="term" value="F:ATP binding"/>
    <property type="evidence" value="ECO:0007669"/>
    <property type="project" value="UniProtKB-UniRule"/>
</dbReference>
<evidence type="ECO:0000256" key="8">
    <source>
        <dbReference type="SAM" id="MobiDB-lite"/>
    </source>
</evidence>
<evidence type="ECO:0000256" key="7">
    <source>
        <dbReference type="PROSITE-ProRule" id="PRU10141"/>
    </source>
</evidence>
<dbReference type="SUPFAM" id="SSF56112">
    <property type="entry name" value="Protein kinase-like (PK-like)"/>
    <property type="match status" value="1"/>
</dbReference>
<dbReference type="PROSITE" id="PS50011">
    <property type="entry name" value="PROTEIN_KINASE_DOM"/>
    <property type="match status" value="1"/>
</dbReference>
<dbReference type="GO" id="GO:0004674">
    <property type="term" value="F:protein serine/threonine kinase activity"/>
    <property type="evidence" value="ECO:0000318"/>
    <property type="project" value="GO_Central"/>
</dbReference>
<dbReference type="InterPro" id="IPR017441">
    <property type="entry name" value="Protein_kinase_ATP_BS"/>
</dbReference>
<dbReference type="PROSITE" id="PS51285">
    <property type="entry name" value="AGC_KINASE_CTER"/>
    <property type="match status" value="1"/>
</dbReference>
<evidence type="ECO:0000259" key="10">
    <source>
        <dbReference type="PROSITE" id="PS51285"/>
    </source>
</evidence>
<dbReference type="OrthoDB" id="341578at2759"/>
<evidence type="ECO:0000256" key="6">
    <source>
        <dbReference type="ARBA" id="ARBA00022840"/>
    </source>
</evidence>
<organism evidence="11 12">
    <name type="scientific">Xenopus laevis</name>
    <name type="common">African clawed frog</name>
    <dbReference type="NCBI Taxonomy" id="8355"/>
    <lineage>
        <taxon>Eukaryota</taxon>
        <taxon>Metazoa</taxon>
        <taxon>Chordata</taxon>
        <taxon>Craniata</taxon>
        <taxon>Vertebrata</taxon>
        <taxon>Euteleostomi</taxon>
        <taxon>Amphibia</taxon>
        <taxon>Batrachia</taxon>
        <taxon>Anura</taxon>
        <taxon>Pipoidea</taxon>
        <taxon>Pipidae</taxon>
        <taxon>Xenopodinae</taxon>
        <taxon>Xenopus</taxon>
        <taxon>Xenopus</taxon>
    </lineage>
</organism>
<dbReference type="PROSITE" id="PS00107">
    <property type="entry name" value="PROTEIN_KINASE_ATP"/>
    <property type="match status" value="1"/>
</dbReference>
<dbReference type="GO" id="GO:0005737">
    <property type="term" value="C:cytoplasm"/>
    <property type="evidence" value="ECO:0000318"/>
    <property type="project" value="GO_Central"/>
</dbReference>
<keyword evidence="4 7" id="KW-0547">Nucleotide-binding</keyword>
<dbReference type="Pfam" id="PF00069">
    <property type="entry name" value="Pkinase"/>
    <property type="match status" value="1"/>
</dbReference>
<name>A0A8J1LYU7_XENLA</name>
<dbReference type="RefSeq" id="XP_041434216.1">
    <property type="nucleotide sequence ID" value="XM_041578282.1"/>
</dbReference>
<feature type="compositionally biased region" description="Basic and acidic residues" evidence="8">
    <location>
        <begin position="60"/>
        <end position="74"/>
    </location>
</feature>
<dbReference type="InterPro" id="IPR011009">
    <property type="entry name" value="Kinase-like_dom_sf"/>
</dbReference>
<feature type="domain" description="Protein kinase" evidence="9">
    <location>
        <begin position="201"/>
        <end position="448"/>
    </location>
</feature>
<gene>
    <name evidence="12" type="primary">LOC121398843</name>
</gene>
<evidence type="ECO:0000256" key="5">
    <source>
        <dbReference type="ARBA" id="ARBA00022777"/>
    </source>
</evidence>
<sequence>MEKKEKKMIIDEEFGSGPLQGVKRRMEVKEDQGGRREKRRRSKKEKKEFTEEEYGSGASDEVKRRMEAEEDQGRRREKRRSKKEKEFIVKEYVSGPSEEVIRRMETEEDQGGRKKKKRRSKKEKKEFMEDEFGSGPLKEGKRRMEAEEDQGGIKKKRRRCPKKHQKKTGKRTKKETAAGGSGLETTQADAAKINPLDINNYEFYGKLGEGAFATTVLATLRGSKKHLAIKIQEKSEEDYDIILTESEIFKIAKDSPFLCHGLAAFQSEHRAFLVLEYLSGGNLEDLIDESGYLPRPSVEFYSAEIACGLEFLHDRGIVHRDLKPENILLDEKGHIKISDFGLAVQNVFGDVTINGWAGTLRYMAPEILCGADYNTAVDWWSFGITTCRMASNMFPFYGANDYDLIIYEEPNIPEWLPEDLKDLLKKLLNKQPYDRLGVHGNIRHHRFYSSINWLELEQQRIPPPFQPSEEHLRKIHGKAMSTLDVLIPGPTSKEQITIEGFSFLNAIWQKD</sequence>
<evidence type="ECO:0000256" key="1">
    <source>
        <dbReference type="ARBA" id="ARBA00022527"/>
    </source>
</evidence>
<dbReference type="SMART" id="SM00220">
    <property type="entry name" value="S_TKc"/>
    <property type="match status" value="1"/>
</dbReference>
<dbReference type="KEGG" id="xla:121398843"/>
<evidence type="ECO:0000256" key="4">
    <source>
        <dbReference type="ARBA" id="ARBA00022741"/>
    </source>
</evidence>
<dbReference type="PROSITE" id="PS00108">
    <property type="entry name" value="PROTEIN_KINASE_ST"/>
    <property type="match status" value="1"/>
</dbReference>
<evidence type="ECO:0000313" key="12">
    <source>
        <dbReference type="RefSeq" id="XP_041434216.1"/>
    </source>
</evidence>
<keyword evidence="3" id="KW-0808">Transferase</keyword>
<feature type="compositionally biased region" description="Basic and acidic residues" evidence="8">
    <location>
        <begin position="1"/>
        <end position="10"/>
    </location>
</feature>
<evidence type="ECO:0000259" key="9">
    <source>
        <dbReference type="PROSITE" id="PS50011"/>
    </source>
</evidence>
<feature type="binding site" evidence="7">
    <location>
        <position position="230"/>
    </location>
    <ligand>
        <name>ATP</name>
        <dbReference type="ChEBI" id="CHEBI:30616"/>
    </ligand>
</feature>
<dbReference type="AlphaFoldDB" id="A0A8J1LYU7"/>
<dbReference type="InterPro" id="IPR000719">
    <property type="entry name" value="Prot_kinase_dom"/>
</dbReference>
<keyword evidence="1" id="KW-0723">Serine/threonine-protein kinase</keyword>
<feature type="region of interest" description="Disordered" evidence="8">
    <location>
        <begin position="1"/>
        <end position="183"/>
    </location>
</feature>
<proteinExistence type="predicted"/>
<dbReference type="PANTHER" id="PTHR24351">
    <property type="entry name" value="RIBOSOMAL PROTEIN S6 KINASE"/>
    <property type="match status" value="1"/>
</dbReference>
<dbReference type="InterPro" id="IPR000961">
    <property type="entry name" value="AGC-kinase_C"/>
</dbReference>
<evidence type="ECO:0000313" key="11">
    <source>
        <dbReference type="Proteomes" id="UP000186698"/>
    </source>
</evidence>
<dbReference type="InterPro" id="IPR008271">
    <property type="entry name" value="Ser/Thr_kinase_AS"/>
</dbReference>
<feature type="compositionally biased region" description="Basic residues" evidence="8">
    <location>
        <begin position="153"/>
        <end position="173"/>
    </location>
</feature>
<keyword evidence="6 7" id="KW-0067">ATP-binding</keyword>
<feature type="domain" description="AGC-kinase C-terminal" evidence="10">
    <location>
        <begin position="449"/>
        <end position="511"/>
    </location>
</feature>
<dbReference type="GeneID" id="121398843"/>
<dbReference type="GO" id="GO:0005634">
    <property type="term" value="C:nucleus"/>
    <property type="evidence" value="ECO:0000318"/>
    <property type="project" value="GO_Central"/>
</dbReference>
<keyword evidence="11" id="KW-1185">Reference proteome</keyword>
<dbReference type="Proteomes" id="UP000186698">
    <property type="component" value="Chromosome 9_10S"/>
</dbReference>
<feature type="compositionally biased region" description="Basic residues" evidence="8">
    <location>
        <begin position="113"/>
        <end position="122"/>
    </location>
</feature>
<evidence type="ECO:0000256" key="3">
    <source>
        <dbReference type="ARBA" id="ARBA00022679"/>
    </source>
</evidence>
<reference evidence="12" key="1">
    <citation type="submission" date="2025-08" db="UniProtKB">
        <authorList>
            <consortium name="RefSeq"/>
        </authorList>
    </citation>
    <scope>IDENTIFICATION</scope>
    <source>
        <strain evidence="12">J_2021</strain>
        <tissue evidence="12">Erythrocytes</tissue>
    </source>
</reference>
<accession>A0A8J1LYU7</accession>
<protein>
    <submittedName>
        <fullName evidence="12">Protein kinase C delta type-like</fullName>
    </submittedName>
</protein>
<keyword evidence="5" id="KW-0418">Kinase</keyword>
<evidence type="ECO:0000256" key="2">
    <source>
        <dbReference type="ARBA" id="ARBA00022553"/>
    </source>
</evidence>
<dbReference type="Gene3D" id="1.10.510.10">
    <property type="entry name" value="Transferase(Phosphotransferase) domain 1"/>
    <property type="match status" value="1"/>
</dbReference>
<dbReference type="Gene3D" id="3.30.200.20">
    <property type="entry name" value="Phosphorylase Kinase, domain 1"/>
    <property type="match status" value="1"/>
</dbReference>
<feature type="compositionally biased region" description="Basic and acidic residues" evidence="8">
    <location>
        <begin position="24"/>
        <end position="35"/>
    </location>
</feature>